<protein>
    <submittedName>
        <fullName evidence="1">Uncharacterized protein</fullName>
    </submittedName>
</protein>
<organism evidence="1 2">
    <name type="scientific">Alistipes finegoldii</name>
    <dbReference type="NCBI Taxonomy" id="214856"/>
    <lineage>
        <taxon>Bacteria</taxon>
        <taxon>Pseudomonadati</taxon>
        <taxon>Bacteroidota</taxon>
        <taxon>Bacteroidia</taxon>
        <taxon>Bacteroidales</taxon>
        <taxon>Rikenellaceae</taxon>
        <taxon>Alistipes</taxon>
    </lineage>
</organism>
<evidence type="ECO:0000313" key="2">
    <source>
        <dbReference type="Proteomes" id="UP001181347"/>
    </source>
</evidence>
<dbReference type="AlphaFoldDB" id="A0AAE4LJ43"/>
<reference evidence="1" key="1">
    <citation type="submission" date="2023-10" db="EMBL/GenBank/DDBJ databases">
        <title>Genome Sequence of the Bacteria from From Gut Wall in Crohn's Disease.</title>
        <authorList>
            <person name="Rodriguez-Palacios A."/>
        </authorList>
    </citation>
    <scope>NUCLEOTIDE SEQUENCE</scope>
    <source>
        <strain evidence="1">CavFT-hAR58</strain>
    </source>
</reference>
<dbReference type="EMBL" id="JAWDES010000004">
    <property type="protein sequence ID" value="MDU0259056.1"/>
    <property type="molecule type" value="Genomic_DNA"/>
</dbReference>
<gene>
    <name evidence="1" type="ORF">RVH17_02845</name>
</gene>
<proteinExistence type="predicted"/>
<dbReference type="RefSeq" id="WP_237958839.1">
    <property type="nucleotide sequence ID" value="NZ_DAIMAG010000001.1"/>
</dbReference>
<evidence type="ECO:0000313" key="1">
    <source>
        <dbReference type="EMBL" id="MDU0259056.1"/>
    </source>
</evidence>
<name>A0AAE4LJ43_9BACT</name>
<accession>A0AAE4LJ43</accession>
<dbReference type="Proteomes" id="UP001181347">
    <property type="component" value="Unassembled WGS sequence"/>
</dbReference>
<sequence length="374" mass="43411">MNKAIYIDQILLYYDTIQLFVGLDAVQTRYLCMLYADNDQDKYLAIRTSTNKLASLFSGQIDLRSLYLNPEISNEYYSLTIVKEQEFEIIDKFENVEEYMLPEEDAFVIPQSGYADIIQERINCRKPIIHLGFIDANNSHDIKASILSPLIASYQEFVINTHKKISNTPESRQINPELYIFNTSAASFNLHMYIQDNLDLFGGSNMDHTLNYIDEILNFKDEQSLTNHLNDIKGYAITHYKRFIKGLIDNNISIKTAWTTSDIDNPVAHNHVSTEKLQQAYNVIQQSIELEKETQELTGYFLKVDSTNGDWKLYDEINEQLYKGKCLDPGILSGIRIRLTYYKIYCSKTAEKQNVTNKLIETLYIEQIEELKKD</sequence>
<comment type="caution">
    <text evidence="1">The sequence shown here is derived from an EMBL/GenBank/DDBJ whole genome shotgun (WGS) entry which is preliminary data.</text>
</comment>